<dbReference type="GO" id="GO:0007059">
    <property type="term" value="P:chromosome segregation"/>
    <property type="evidence" value="ECO:0007669"/>
    <property type="project" value="TreeGrafter"/>
</dbReference>
<feature type="compositionally biased region" description="Basic and acidic residues" evidence="2">
    <location>
        <begin position="433"/>
        <end position="442"/>
    </location>
</feature>
<dbReference type="Pfam" id="PF17762">
    <property type="entry name" value="HTH_ParB"/>
    <property type="match status" value="1"/>
</dbReference>
<feature type="region of interest" description="Disordered" evidence="2">
    <location>
        <begin position="433"/>
        <end position="505"/>
    </location>
</feature>
<reference evidence="5" key="2">
    <citation type="submission" date="2019-06" db="EMBL/GenBank/DDBJ databases">
        <authorList>
            <person name="Hu M."/>
        </authorList>
    </citation>
    <scope>NUCLEOTIDE SEQUENCE</scope>
    <source>
        <strain evidence="5">08RB2639</strain>
    </source>
</reference>
<evidence type="ECO:0000313" key="6">
    <source>
        <dbReference type="Proteomes" id="UP000313390"/>
    </source>
</evidence>
<evidence type="ECO:0000313" key="5">
    <source>
        <dbReference type="EMBL" id="TNV08762.1"/>
    </source>
</evidence>
<dbReference type="PANTHER" id="PTHR33375">
    <property type="entry name" value="CHROMOSOME-PARTITIONING PROTEIN PARB-RELATED"/>
    <property type="match status" value="1"/>
</dbReference>
<dbReference type="Proteomes" id="UP000313390">
    <property type="component" value="Unassembled WGS sequence"/>
</dbReference>
<reference evidence="4 7" key="3">
    <citation type="submission" date="2020-08" db="EMBL/GenBank/DDBJ databases">
        <title>Genomic Encyclopedia of Type Strains, Phase IV (KMG-IV): sequencing the most valuable type-strain genomes for metagenomic binning, comparative biology and taxonomic classification.</title>
        <authorList>
            <person name="Goeker M."/>
        </authorList>
    </citation>
    <scope>NUCLEOTIDE SEQUENCE [LARGE SCALE GENOMIC DNA]</scope>
    <source>
        <strain evidence="4 7">DSM 23868</strain>
    </source>
</reference>
<dbReference type="EMBL" id="VEWK01000024">
    <property type="protein sequence ID" value="TNV08762.1"/>
    <property type="molecule type" value="Genomic_DNA"/>
</dbReference>
<feature type="compositionally biased region" description="Acidic residues" evidence="2">
    <location>
        <begin position="725"/>
        <end position="745"/>
    </location>
</feature>
<feature type="domain" description="ParB-like N-terminal" evidence="3">
    <location>
        <begin position="66"/>
        <end position="168"/>
    </location>
</feature>
<dbReference type="Proteomes" id="UP000553980">
    <property type="component" value="Unassembled WGS sequence"/>
</dbReference>
<dbReference type="InterPro" id="IPR041468">
    <property type="entry name" value="HTH_ParB/Spo0J"/>
</dbReference>
<dbReference type="InterPro" id="IPR003115">
    <property type="entry name" value="ParB_N"/>
</dbReference>
<feature type="compositionally biased region" description="Acidic residues" evidence="2">
    <location>
        <begin position="779"/>
        <end position="809"/>
    </location>
</feature>
<accession>A0A5C5CBV6</accession>
<feature type="region of interest" description="Disordered" evidence="2">
    <location>
        <begin position="719"/>
        <end position="818"/>
    </location>
</feature>
<feature type="compositionally biased region" description="Low complexity" evidence="2">
    <location>
        <begin position="746"/>
        <end position="764"/>
    </location>
</feature>
<dbReference type="OrthoDB" id="9813122at2"/>
<feature type="coiled-coil region" evidence="1">
    <location>
        <begin position="358"/>
        <end position="385"/>
    </location>
</feature>
<dbReference type="InterPro" id="IPR050336">
    <property type="entry name" value="Chromosome_partition/occlusion"/>
</dbReference>
<feature type="compositionally biased region" description="Acidic residues" evidence="2">
    <location>
        <begin position="483"/>
        <end position="496"/>
    </location>
</feature>
<reference evidence="5 6" key="1">
    <citation type="journal article" date="2011" name="Int. J. Syst. Evol. Microbiol.">
        <title>Ochrobactrum pecoris sp. nov., isolated from farm animals.</title>
        <authorList>
            <person name="Kampfer P."/>
            <person name="Huber B."/>
            <person name="Busse H.J."/>
            <person name="Scholz H.C."/>
            <person name="Tomaso H."/>
            <person name="Hotzel H."/>
            <person name="Melzer F."/>
        </authorList>
    </citation>
    <scope>NUCLEOTIDE SEQUENCE [LARGE SCALE GENOMIC DNA]</scope>
    <source>
        <strain evidence="5 6">08RB2639</strain>
    </source>
</reference>
<dbReference type="CDD" id="cd16406">
    <property type="entry name" value="ParB_N_like"/>
    <property type="match status" value="1"/>
</dbReference>
<dbReference type="Pfam" id="PF02195">
    <property type="entry name" value="ParB_N"/>
    <property type="match status" value="1"/>
</dbReference>
<dbReference type="Gene3D" id="1.10.10.2830">
    <property type="match status" value="1"/>
</dbReference>
<feature type="compositionally biased region" description="Acidic residues" evidence="2">
    <location>
        <begin position="443"/>
        <end position="455"/>
    </location>
</feature>
<dbReference type="SUPFAM" id="SSF109709">
    <property type="entry name" value="KorB DNA-binding domain-like"/>
    <property type="match status" value="1"/>
</dbReference>
<dbReference type="SMART" id="SM00470">
    <property type="entry name" value="ParB"/>
    <property type="match status" value="1"/>
</dbReference>
<dbReference type="AlphaFoldDB" id="A0A5C5CBV6"/>
<evidence type="ECO:0000256" key="2">
    <source>
        <dbReference type="SAM" id="MobiDB-lite"/>
    </source>
</evidence>
<keyword evidence="7" id="KW-1185">Reference proteome</keyword>
<dbReference type="SUPFAM" id="SSF110849">
    <property type="entry name" value="ParB/Sulfiredoxin"/>
    <property type="match status" value="1"/>
</dbReference>
<dbReference type="EMBL" id="JACIEX010000022">
    <property type="protein sequence ID" value="MBB4096202.1"/>
    <property type="molecule type" value="Genomic_DNA"/>
</dbReference>
<dbReference type="GO" id="GO:0005694">
    <property type="term" value="C:chromosome"/>
    <property type="evidence" value="ECO:0007669"/>
    <property type="project" value="TreeGrafter"/>
</dbReference>
<evidence type="ECO:0000313" key="4">
    <source>
        <dbReference type="EMBL" id="MBB4096202.1"/>
    </source>
</evidence>
<dbReference type="InterPro" id="IPR036086">
    <property type="entry name" value="ParB/Sulfiredoxin_sf"/>
</dbReference>
<dbReference type="PANTHER" id="PTHR33375:SF7">
    <property type="entry name" value="CHROMOSOME 2-PARTITIONING PROTEIN PARB-RELATED"/>
    <property type="match status" value="1"/>
</dbReference>
<organism evidence="5 6">
    <name type="scientific">Brucella pecoris</name>
    <dbReference type="NCBI Taxonomy" id="867683"/>
    <lineage>
        <taxon>Bacteria</taxon>
        <taxon>Pseudomonadati</taxon>
        <taxon>Pseudomonadota</taxon>
        <taxon>Alphaproteobacteria</taxon>
        <taxon>Hyphomicrobiales</taxon>
        <taxon>Brucellaceae</taxon>
        <taxon>Brucella/Ochrobactrum group</taxon>
        <taxon>Brucella</taxon>
    </lineage>
</organism>
<name>A0A5C5CBV6_9HYPH</name>
<proteinExistence type="predicted"/>
<comment type="caution">
    <text evidence="5">The sequence shown here is derived from an EMBL/GenBank/DDBJ whole genome shotgun (WGS) entry which is preliminary data.</text>
</comment>
<gene>
    <name evidence="5" type="ORF">FIB18_23415</name>
    <name evidence="4" type="ORF">GGQ79_004760</name>
</gene>
<evidence type="ECO:0000313" key="7">
    <source>
        <dbReference type="Proteomes" id="UP000553980"/>
    </source>
</evidence>
<keyword evidence="1" id="KW-0175">Coiled coil</keyword>
<evidence type="ECO:0000259" key="3">
    <source>
        <dbReference type="SMART" id="SM00470"/>
    </source>
</evidence>
<dbReference type="RefSeq" id="WP_140023224.1">
    <property type="nucleotide sequence ID" value="NZ_JACIEX010000022.1"/>
</dbReference>
<protein>
    <submittedName>
        <fullName evidence="5">Chromosome partitioning protein ParB</fullName>
    </submittedName>
    <submittedName>
        <fullName evidence="4">ParB family chromosome partitioning protein</fullName>
    </submittedName>
</protein>
<dbReference type="Gene3D" id="3.90.1530.30">
    <property type="match status" value="1"/>
</dbReference>
<evidence type="ECO:0000256" key="1">
    <source>
        <dbReference type="SAM" id="Coils"/>
    </source>
</evidence>
<sequence>MARTAKKTKAVTVVTAENAVADAEIRSVGDVAMEVVAALPAPEPISDPDMTAETETVAETVTGTEIFIPLNELKKSPRNARKTPHSEAHIEALAASIAAKGLFQNLVVEPELNETGEATGFYFVTIGEGRRLAQLLRVKRKEIKKTEPIRCVLDIANDPQEISLDENVTRASMHPADQFEAFRELTENRGWGAAEIAARFGVSEHVVKQRLRLGAVSPKLMQLYRDEILTLDQLQAFTITDDHARQEQVYANLGYNREPYAIRRDLTRTHVQANDRKAIFVGAEAYTEAGGYIVRDLFTEDRGGYYDDPALLDRLVLEKLEGIAADIQAEGWKWAESSIDFPYAHGMSRFYPHTLELSEEDEAAYAAAQDEFDRLTAEWENTEEDLPADVDQRFAELEADMERIDVKREGYEPDHVARGGVFVTLNHDGTARIERGFVRPEDEVPEPEPEEEENAASDGNTVIDGVRVNADGEIIEDGSSPDPDSDGDEEHDEEPEGNAGQPVSDILTRDLTAHRTLGLRLALGEQPEIAFIAVTHALAAQTFYLGANAHTLEIRPTKAHLGDHAGGIEDTAAAKMLADRHAGWACDMPQNVADLWDFIAGLDHASVMALFAHCASLTVNALKLPWEHKRRAYETADKLATALALDMSQYWTPTVSSYLGRVTKAHILEAVVVGVGYGAAERIKDRKKQEMAEDAERLLAGRGWLPPLLRTERSAWLDETQQAETEAEAETVADAPETAEPEDLAADAAEPAMPEPEALELAGPDAEEGMPTDAAGFVEPEDAPTLDDVPDPDVPEPEEIAPDMEDVEDGAAFYEAAE</sequence>